<evidence type="ECO:0000313" key="2">
    <source>
        <dbReference type="EMBL" id="KJE19870.1"/>
    </source>
</evidence>
<accession>A0A0D8B700</accession>
<gene>
    <name evidence="2" type="ORF">FF36_05857</name>
</gene>
<proteinExistence type="predicted"/>
<comment type="caution">
    <text evidence="2">The sequence shown here is derived from an EMBL/GenBank/DDBJ whole genome shotgun (WGS) entry which is preliminary data.</text>
</comment>
<feature type="region of interest" description="Disordered" evidence="1">
    <location>
        <begin position="1"/>
        <end position="21"/>
    </location>
</feature>
<dbReference type="PATRIC" id="fig|1502723.3.peg.6641"/>
<organism evidence="2 3">
    <name type="scientific">Frankia torreyi</name>
    <dbReference type="NCBI Taxonomy" id="1856"/>
    <lineage>
        <taxon>Bacteria</taxon>
        <taxon>Bacillati</taxon>
        <taxon>Actinomycetota</taxon>
        <taxon>Actinomycetes</taxon>
        <taxon>Frankiales</taxon>
        <taxon>Frankiaceae</taxon>
        <taxon>Frankia</taxon>
    </lineage>
</organism>
<protein>
    <submittedName>
        <fullName evidence="2">Uncharacterized protein</fullName>
    </submittedName>
</protein>
<evidence type="ECO:0000256" key="1">
    <source>
        <dbReference type="SAM" id="MobiDB-lite"/>
    </source>
</evidence>
<reference evidence="2 3" key="2">
    <citation type="journal article" date="2016" name="Genome Announc.">
        <title>Permanent Draft Genome Sequences for Two Variants of Frankia sp. Strain CpI1, the First Frankia Strain Isolated from Root Nodules of Comptonia peregrina.</title>
        <authorList>
            <person name="Oshone R."/>
            <person name="Hurst S.G.IV."/>
            <person name="Abebe-Akele F."/>
            <person name="Simpson S."/>
            <person name="Morris K."/>
            <person name="Thomas W.K."/>
            <person name="Tisa L.S."/>
        </authorList>
    </citation>
    <scope>NUCLEOTIDE SEQUENCE [LARGE SCALE GENOMIC DNA]</scope>
    <source>
        <strain evidence="3">CpI1-S</strain>
    </source>
</reference>
<reference evidence="3" key="1">
    <citation type="submission" date="2015-02" db="EMBL/GenBank/DDBJ databases">
        <title>Draft Genome of Frankia sp. CpI1-S.</title>
        <authorList>
            <person name="Oshone R.T."/>
            <person name="Ngom M."/>
            <person name="Ghodhbane-Gtari F."/>
            <person name="Gtari M."/>
            <person name="Morris K."/>
            <person name="Thomas K."/>
            <person name="Sen A."/>
            <person name="Tisa L.S."/>
        </authorList>
    </citation>
    <scope>NUCLEOTIDE SEQUENCE [LARGE SCALE GENOMIC DNA]</scope>
    <source>
        <strain evidence="3">CpI1-S</strain>
    </source>
</reference>
<name>A0A0D8B700_9ACTN</name>
<evidence type="ECO:0000313" key="3">
    <source>
        <dbReference type="Proteomes" id="UP000032545"/>
    </source>
</evidence>
<keyword evidence="3" id="KW-1185">Reference proteome</keyword>
<sequence length="255" mass="27074">MPPHGLLSSAGLGSRATPVVRQATDLGSRPARTVFDSPDRAAAALAEQRLTAAAEAGGFRALTVRRNHYLAARAELTRPHRFAAEPVDVAAVFLDALHAEVDPRPRPTWATILRADAAAPGSRAAANLAEYVRTAWERAAPQLTALVDASPGHAEPGHAEPGGRPAPLLLHDAGVFGRYDDRGLDVLFTLAERARASGRPVWVLCPTTEPTRPPRLDGALVQLVTESEWVALPDAWVTNRHRAADENTGVAGMAS</sequence>
<dbReference type="EMBL" id="JYFN01000081">
    <property type="protein sequence ID" value="KJE19870.1"/>
    <property type="molecule type" value="Genomic_DNA"/>
</dbReference>
<dbReference type="Proteomes" id="UP000032545">
    <property type="component" value="Unassembled WGS sequence"/>
</dbReference>
<dbReference type="AlphaFoldDB" id="A0A0D8B700"/>